<gene>
    <name evidence="1" type="ORF">SPDO_00310</name>
</gene>
<proteinExistence type="predicted"/>
<keyword evidence="2" id="KW-1185">Reference proteome</keyword>
<evidence type="ECO:0000313" key="1">
    <source>
        <dbReference type="EMBL" id="OWK33157.1"/>
    </source>
</evidence>
<dbReference type="Proteomes" id="UP000197290">
    <property type="component" value="Unassembled WGS sequence"/>
</dbReference>
<sequence length="63" mass="7066">MAAIARTQAGHRFGDVPVDGVLGDAELKRDFFGRKLLPDHAQTFALLWAKRFEEPFVHDEGLT</sequence>
<accession>A0A245ZTU4</accession>
<comment type="caution">
    <text evidence="1">The sequence shown here is derived from an EMBL/GenBank/DDBJ whole genome shotgun (WGS) entry which is preliminary data.</text>
</comment>
<dbReference type="EMBL" id="NBBI01000001">
    <property type="protein sequence ID" value="OWK33157.1"/>
    <property type="molecule type" value="Genomic_DNA"/>
</dbReference>
<name>A0A245ZTU4_9SPHN</name>
<protein>
    <submittedName>
        <fullName evidence="1">Uncharacterized protein</fullName>
    </submittedName>
</protein>
<reference evidence="1 2" key="1">
    <citation type="submission" date="2017-03" db="EMBL/GenBank/DDBJ databases">
        <title>Genome sequence of Sphingomonas dokdonensis DSM 21029.</title>
        <authorList>
            <person name="Poehlein A."/>
            <person name="Wuebbeler J.H."/>
            <person name="Steinbuechel A."/>
            <person name="Daniel R."/>
        </authorList>
    </citation>
    <scope>NUCLEOTIDE SEQUENCE [LARGE SCALE GENOMIC DNA]</scope>
    <source>
        <strain evidence="1 2">DSM 21029</strain>
    </source>
</reference>
<evidence type="ECO:0000313" key="2">
    <source>
        <dbReference type="Proteomes" id="UP000197290"/>
    </source>
</evidence>
<dbReference type="AlphaFoldDB" id="A0A245ZTU4"/>
<organism evidence="1 2">
    <name type="scientific">Sphingomonas dokdonensis</name>
    <dbReference type="NCBI Taxonomy" id="344880"/>
    <lineage>
        <taxon>Bacteria</taxon>
        <taxon>Pseudomonadati</taxon>
        <taxon>Pseudomonadota</taxon>
        <taxon>Alphaproteobacteria</taxon>
        <taxon>Sphingomonadales</taxon>
        <taxon>Sphingomonadaceae</taxon>
        <taxon>Sphingomonas</taxon>
    </lineage>
</organism>